<dbReference type="OrthoDB" id="3308at2759"/>
<keyword evidence="10" id="KW-0472">Membrane</keyword>
<evidence type="ECO:0000256" key="3">
    <source>
        <dbReference type="ARBA" id="ARBA00022448"/>
    </source>
</evidence>
<comment type="function">
    <text evidence="11">Complex I functions in the transfer of electrons from NADH to the respiratory chain. Accessory subunit of the mitochondrial membrane respiratory chain NADH dehydrogenase (Complex I), that is believed not to be involved in catalysis.</text>
</comment>
<dbReference type="InterPro" id="IPR009346">
    <property type="entry name" value="GRIM-19"/>
</dbReference>
<dbReference type="Proteomes" id="UP000070544">
    <property type="component" value="Unassembled WGS sequence"/>
</dbReference>
<dbReference type="GO" id="GO:0045271">
    <property type="term" value="C:respiratory chain complex I"/>
    <property type="evidence" value="ECO:0007669"/>
    <property type="project" value="UniProtKB-UniRule"/>
</dbReference>
<reference evidence="12 13" key="1">
    <citation type="journal article" date="2015" name="Genome Biol. Evol.">
        <title>Phylogenomic analyses indicate that early fungi evolved digesting cell walls of algal ancestors of land plants.</title>
        <authorList>
            <person name="Chang Y."/>
            <person name="Wang S."/>
            <person name="Sekimoto S."/>
            <person name="Aerts A.L."/>
            <person name="Choi C."/>
            <person name="Clum A."/>
            <person name="LaButti K.M."/>
            <person name="Lindquist E.A."/>
            <person name="Yee Ngan C."/>
            <person name="Ohm R.A."/>
            <person name="Salamov A.A."/>
            <person name="Grigoriev I.V."/>
            <person name="Spatafora J.W."/>
            <person name="Berbee M.L."/>
        </authorList>
    </citation>
    <scope>NUCLEOTIDE SEQUENCE [LARGE SCALE GENOMIC DNA]</scope>
    <source>
        <strain evidence="12 13">JEL478</strain>
    </source>
</reference>
<keyword evidence="13" id="KW-1185">Reference proteome</keyword>
<evidence type="ECO:0000256" key="9">
    <source>
        <dbReference type="ARBA" id="ARBA00023128"/>
    </source>
</evidence>
<evidence type="ECO:0000256" key="1">
    <source>
        <dbReference type="ARBA" id="ARBA00004298"/>
    </source>
</evidence>
<keyword evidence="4 11" id="KW-0679">Respiratory chain</keyword>
<protein>
    <recommendedName>
        <fullName evidence="11">NADH dehydrogenase [ubiquinone] 1 alpha subcomplex subunit 13</fullName>
    </recommendedName>
</protein>
<dbReference type="PANTHER" id="PTHR12966">
    <property type="entry name" value="NADH DEHYDROGENASE UBIQUINONE 1 ALPHA SUBCOMPLEX SUBUNIT 13"/>
    <property type="match status" value="1"/>
</dbReference>
<comment type="similarity">
    <text evidence="2 11">Belongs to the complex I NDUFA13 subunit family.</text>
</comment>
<gene>
    <name evidence="12" type="ORF">M427DRAFT_50544</name>
</gene>
<dbReference type="EMBL" id="KQ965731">
    <property type="protein sequence ID" value="KXS22196.1"/>
    <property type="molecule type" value="Genomic_DNA"/>
</dbReference>
<name>A0A139AZN0_GONPJ</name>
<evidence type="ECO:0000256" key="7">
    <source>
        <dbReference type="ARBA" id="ARBA00022982"/>
    </source>
</evidence>
<dbReference type="GO" id="GO:0005743">
    <property type="term" value="C:mitochondrial inner membrane"/>
    <property type="evidence" value="ECO:0007669"/>
    <property type="project" value="UniProtKB-SubCell"/>
</dbReference>
<comment type="subcellular location">
    <subcellularLocation>
        <location evidence="1 11">Mitochondrion inner membrane</location>
        <topology evidence="1 11">Single-pass membrane protein</topology>
        <orientation evidence="1 11">Matrix side</orientation>
    </subcellularLocation>
</comment>
<dbReference type="Pfam" id="PF06212">
    <property type="entry name" value="GRIM-19"/>
    <property type="match status" value="1"/>
</dbReference>
<dbReference type="STRING" id="1344416.A0A139AZN0"/>
<keyword evidence="5" id="KW-0812">Transmembrane</keyword>
<dbReference type="AlphaFoldDB" id="A0A139AZN0"/>
<sequence>MAAPPRQDLPPPGGFAPVRFARNLPKKGPSGAFLFLAGGLVSGWGFMKIGELNAERRELRREKTWSRIHLVPILQAETDRDTVRRMDALASREAEIMQQVDGFVPGSLTDPVPGLTKEGKFAEGSAEPVYHTKRYVSPSLVYVDDDDKEVFQRAKWNAGTKVADI</sequence>
<keyword evidence="8" id="KW-1133">Transmembrane helix</keyword>
<keyword evidence="3 11" id="KW-0813">Transport</keyword>
<keyword evidence="9 11" id="KW-0496">Mitochondrion</keyword>
<keyword evidence="6 11" id="KW-0999">Mitochondrion inner membrane</keyword>
<evidence type="ECO:0000256" key="5">
    <source>
        <dbReference type="ARBA" id="ARBA00022692"/>
    </source>
</evidence>
<accession>A0A139AZN0</accession>
<evidence type="ECO:0000313" key="13">
    <source>
        <dbReference type="Proteomes" id="UP000070544"/>
    </source>
</evidence>
<organism evidence="12 13">
    <name type="scientific">Gonapodya prolifera (strain JEL478)</name>
    <name type="common">Monoblepharis prolifera</name>
    <dbReference type="NCBI Taxonomy" id="1344416"/>
    <lineage>
        <taxon>Eukaryota</taxon>
        <taxon>Fungi</taxon>
        <taxon>Fungi incertae sedis</taxon>
        <taxon>Chytridiomycota</taxon>
        <taxon>Chytridiomycota incertae sedis</taxon>
        <taxon>Monoblepharidomycetes</taxon>
        <taxon>Monoblepharidales</taxon>
        <taxon>Gonapodyaceae</taxon>
        <taxon>Gonapodya</taxon>
    </lineage>
</organism>
<evidence type="ECO:0000256" key="4">
    <source>
        <dbReference type="ARBA" id="ARBA00022660"/>
    </source>
</evidence>
<dbReference type="PANTHER" id="PTHR12966:SF0">
    <property type="entry name" value="NADH DEHYDROGENASE [UBIQUINONE] 1 ALPHA SUBCOMPLEX SUBUNIT 13"/>
    <property type="match status" value="1"/>
</dbReference>
<evidence type="ECO:0000256" key="2">
    <source>
        <dbReference type="ARBA" id="ARBA00007312"/>
    </source>
</evidence>
<evidence type="ECO:0000256" key="11">
    <source>
        <dbReference type="RuleBase" id="RU368034"/>
    </source>
</evidence>
<evidence type="ECO:0000256" key="8">
    <source>
        <dbReference type="ARBA" id="ARBA00022989"/>
    </source>
</evidence>
<proteinExistence type="inferred from homology"/>
<evidence type="ECO:0000256" key="10">
    <source>
        <dbReference type="ARBA" id="ARBA00023136"/>
    </source>
</evidence>
<dbReference type="OMA" id="PHHIYLA"/>
<keyword evidence="7 11" id="KW-0249">Electron transport</keyword>
<evidence type="ECO:0000313" key="12">
    <source>
        <dbReference type="EMBL" id="KXS22196.1"/>
    </source>
</evidence>
<evidence type="ECO:0000256" key="6">
    <source>
        <dbReference type="ARBA" id="ARBA00022792"/>
    </source>
</evidence>